<feature type="region of interest" description="Disordered" evidence="1">
    <location>
        <begin position="68"/>
        <end position="110"/>
    </location>
</feature>
<proteinExistence type="predicted"/>
<reference evidence="2 3" key="1">
    <citation type="submission" date="2019-05" db="EMBL/GenBank/DDBJ databases">
        <title>Another draft genome of Portunus trituberculatus and its Hox gene families provides insights of decapod evolution.</title>
        <authorList>
            <person name="Jeong J.-H."/>
            <person name="Song I."/>
            <person name="Kim S."/>
            <person name="Choi T."/>
            <person name="Kim D."/>
            <person name="Ryu S."/>
            <person name="Kim W."/>
        </authorList>
    </citation>
    <scope>NUCLEOTIDE SEQUENCE [LARGE SCALE GENOMIC DNA]</scope>
    <source>
        <tissue evidence="2">Muscle</tissue>
    </source>
</reference>
<dbReference type="EMBL" id="VSRR010015257">
    <property type="protein sequence ID" value="MPC57987.1"/>
    <property type="molecule type" value="Genomic_DNA"/>
</dbReference>
<sequence length="110" mass="11897">MATTMTTTTTATTRKKQYTPAETVIIPRKLHNTDRGGSCQLAHDSAVTSLNVSLCHNTRLDKASHLNSSLSLPTLPSSLHASYTPEPFIQQSGSNVSRSDRFPAMAPRVS</sequence>
<accession>A0A5B7GL44</accession>
<evidence type="ECO:0000256" key="1">
    <source>
        <dbReference type="SAM" id="MobiDB-lite"/>
    </source>
</evidence>
<evidence type="ECO:0000313" key="2">
    <source>
        <dbReference type="EMBL" id="MPC57987.1"/>
    </source>
</evidence>
<dbReference type="AlphaFoldDB" id="A0A5B7GL44"/>
<feature type="compositionally biased region" description="Low complexity" evidence="1">
    <location>
        <begin position="1"/>
        <end position="12"/>
    </location>
</feature>
<evidence type="ECO:0000313" key="3">
    <source>
        <dbReference type="Proteomes" id="UP000324222"/>
    </source>
</evidence>
<keyword evidence="3" id="KW-1185">Reference proteome</keyword>
<name>A0A5B7GL44_PORTR</name>
<organism evidence="2 3">
    <name type="scientific">Portunus trituberculatus</name>
    <name type="common">Swimming crab</name>
    <name type="synonym">Neptunus trituberculatus</name>
    <dbReference type="NCBI Taxonomy" id="210409"/>
    <lineage>
        <taxon>Eukaryota</taxon>
        <taxon>Metazoa</taxon>
        <taxon>Ecdysozoa</taxon>
        <taxon>Arthropoda</taxon>
        <taxon>Crustacea</taxon>
        <taxon>Multicrustacea</taxon>
        <taxon>Malacostraca</taxon>
        <taxon>Eumalacostraca</taxon>
        <taxon>Eucarida</taxon>
        <taxon>Decapoda</taxon>
        <taxon>Pleocyemata</taxon>
        <taxon>Brachyura</taxon>
        <taxon>Eubrachyura</taxon>
        <taxon>Portunoidea</taxon>
        <taxon>Portunidae</taxon>
        <taxon>Portuninae</taxon>
        <taxon>Portunus</taxon>
    </lineage>
</organism>
<gene>
    <name evidence="2" type="ORF">E2C01_051979</name>
</gene>
<feature type="region of interest" description="Disordered" evidence="1">
    <location>
        <begin position="1"/>
        <end position="20"/>
    </location>
</feature>
<protein>
    <submittedName>
        <fullName evidence="2">Uncharacterized protein</fullName>
    </submittedName>
</protein>
<comment type="caution">
    <text evidence="2">The sequence shown here is derived from an EMBL/GenBank/DDBJ whole genome shotgun (WGS) entry which is preliminary data.</text>
</comment>
<dbReference type="Proteomes" id="UP000324222">
    <property type="component" value="Unassembled WGS sequence"/>
</dbReference>
<feature type="compositionally biased region" description="Low complexity" evidence="1">
    <location>
        <begin position="68"/>
        <end position="82"/>
    </location>
</feature>